<evidence type="ECO:0000256" key="1">
    <source>
        <dbReference type="SAM" id="MobiDB-lite"/>
    </source>
</evidence>
<protein>
    <submittedName>
        <fullName evidence="2">Uncharacterized protein</fullName>
    </submittedName>
</protein>
<organism evidence="2">
    <name type="scientific">Spongospora subterranea</name>
    <dbReference type="NCBI Taxonomy" id="70186"/>
    <lineage>
        <taxon>Eukaryota</taxon>
        <taxon>Sar</taxon>
        <taxon>Rhizaria</taxon>
        <taxon>Endomyxa</taxon>
        <taxon>Phytomyxea</taxon>
        <taxon>Plasmodiophorida</taxon>
        <taxon>Plasmodiophoridae</taxon>
        <taxon>Spongospora</taxon>
    </lineage>
</organism>
<feature type="compositionally biased region" description="Polar residues" evidence="1">
    <location>
        <begin position="179"/>
        <end position="191"/>
    </location>
</feature>
<accession>A0A0H5RAW1</accession>
<dbReference type="EMBL" id="HACM01010494">
    <property type="protein sequence ID" value="CRZ10936.1"/>
    <property type="molecule type" value="Transcribed_RNA"/>
</dbReference>
<reference evidence="2" key="1">
    <citation type="submission" date="2015-04" db="EMBL/GenBank/DDBJ databases">
        <title>The genome sequence of the plant pathogenic Rhizarian Plasmodiophora brassicae reveals insights in its biotrophic life cycle and the origin of chitin synthesis.</title>
        <authorList>
            <person name="Schwelm A."/>
            <person name="Fogelqvist J."/>
            <person name="Knaust A."/>
            <person name="Julke S."/>
            <person name="Lilja T."/>
            <person name="Dhandapani V."/>
            <person name="Bonilla-Rosso G."/>
            <person name="Karlsson M."/>
            <person name="Shevchenko A."/>
            <person name="Choi S.R."/>
            <person name="Kim H.G."/>
            <person name="Park J.Y."/>
            <person name="Lim Y.P."/>
            <person name="Ludwig-Muller J."/>
            <person name="Dixelius C."/>
        </authorList>
    </citation>
    <scope>NUCLEOTIDE SEQUENCE</scope>
    <source>
        <tissue evidence="2">Potato root galls</tissue>
    </source>
</reference>
<proteinExistence type="predicted"/>
<feature type="region of interest" description="Disordered" evidence="1">
    <location>
        <begin position="162"/>
        <end position="199"/>
    </location>
</feature>
<sequence length="199" mass="22414">MEIAIVDVATSAEQRLERIQRRLRHGDRLRSEEIPHLMEHDANDLRDRRHDRVRIATRPDNTFHDRLRVFVEFGIRVIIAVVVSGGVHTQIVVFTEIREKPEFGVVRFVKAFGDADIGVPFWQRCLDNAPIPTHSTPRPEPIGAGANSVRSVSGWRATVPRAWRGASSSEATAPWRRPSGSTRPTLSSVPVSRSDYDPV</sequence>
<dbReference type="AlphaFoldDB" id="A0A0H5RAW1"/>
<evidence type="ECO:0000313" key="2">
    <source>
        <dbReference type="EMBL" id="CRZ10936.1"/>
    </source>
</evidence>
<name>A0A0H5RAW1_9EUKA</name>